<accession>A0A8J8NQN4</accession>
<keyword evidence="2 5" id="KW-0812">Transmembrane</keyword>
<evidence type="ECO:0000256" key="2">
    <source>
        <dbReference type="ARBA" id="ARBA00022692"/>
    </source>
</evidence>
<feature type="transmembrane region" description="Helical" evidence="5">
    <location>
        <begin position="151"/>
        <end position="171"/>
    </location>
</feature>
<evidence type="ECO:0000259" key="6">
    <source>
        <dbReference type="PROSITE" id="PS50850"/>
    </source>
</evidence>
<reference evidence="7" key="1">
    <citation type="submission" date="2019-06" db="EMBL/GenBank/DDBJ databases">
        <authorList>
            <person name="Zheng W."/>
        </authorList>
    </citation>
    <scope>NUCLEOTIDE SEQUENCE</scope>
    <source>
        <strain evidence="7">QDHG01</strain>
    </source>
</reference>
<feature type="transmembrane region" description="Helical" evidence="5">
    <location>
        <begin position="244"/>
        <end position="265"/>
    </location>
</feature>
<feature type="transmembrane region" description="Helical" evidence="5">
    <location>
        <begin position="364"/>
        <end position="383"/>
    </location>
</feature>
<dbReference type="InterPro" id="IPR020846">
    <property type="entry name" value="MFS_dom"/>
</dbReference>
<dbReference type="PANTHER" id="PTHR10924:SF6">
    <property type="entry name" value="SOLUTE CARRIER FAMILY 49 MEMBER A3"/>
    <property type="match status" value="1"/>
</dbReference>
<evidence type="ECO:0000256" key="3">
    <source>
        <dbReference type="ARBA" id="ARBA00022989"/>
    </source>
</evidence>
<gene>
    <name evidence="7" type="ORF">FGO68_gene3853</name>
</gene>
<feature type="transmembrane region" description="Helical" evidence="5">
    <location>
        <begin position="51"/>
        <end position="70"/>
    </location>
</feature>
<dbReference type="OrthoDB" id="312103at2759"/>
<evidence type="ECO:0000256" key="5">
    <source>
        <dbReference type="SAM" id="Phobius"/>
    </source>
</evidence>
<evidence type="ECO:0000256" key="4">
    <source>
        <dbReference type="ARBA" id="ARBA00023136"/>
    </source>
</evidence>
<keyword evidence="8" id="KW-1185">Reference proteome</keyword>
<evidence type="ECO:0000256" key="1">
    <source>
        <dbReference type="ARBA" id="ARBA00004141"/>
    </source>
</evidence>
<keyword evidence="3 5" id="KW-1133">Transmembrane helix</keyword>
<protein>
    <recommendedName>
        <fullName evidence="6">Major facilitator superfamily (MFS) profile domain-containing protein</fullName>
    </recommendedName>
</protein>
<dbReference type="InterPro" id="IPR049680">
    <property type="entry name" value="FLVCR1-2_SLC49-like"/>
</dbReference>
<dbReference type="Proteomes" id="UP000785679">
    <property type="component" value="Unassembled WGS sequence"/>
</dbReference>
<comment type="subcellular location">
    <subcellularLocation>
        <location evidence="1">Membrane</location>
        <topology evidence="1">Multi-pass membrane protein</topology>
    </subcellularLocation>
</comment>
<feature type="transmembrane region" description="Helical" evidence="5">
    <location>
        <begin position="76"/>
        <end position="94"/>
    </location>
</feature>
<dbReference type="SUPFAM" id="SSF103473">
    <property type="entry name" value="MFS general substrate transporter"/>
    <property type="match status" value="1"/>
</dbReference>
<dbReference type="InterPro" id="IPR011701">
    <property type="entry name" value="MFS"/>
</dbReference>
<feature type="transmembrane region" description="Helical" evidence="5">
    <location>
        <begin position="115"/>
        <end position="136"/>
    </location>
</feature>
<evidence type="ECO:0000313" key="8">
    <source>
        <dbReference type="Proteomes" id="UP000785679"/>
    </source>
</evidence>
<proteinExistence type="predicted"/>
<evidence type="ECO:0000313" key="7">
    <source>
        <dbReference type="EMBL" id="TNV78446.1"/>
    </source>
</evidence>
<dbReference type="GO" id="GO:0016020">
    <property type="term" value="C:membrane"/>
    <property type="evidence" value="ECO:0007669"/>
    <property type="project" value="UniProtKB-SubCell"/>
</dbReference>
<dbReference type="EMBL" id="RRYP01010335">
    <property type="protein sequence ID" value="TNV78446.1"/>
    <property type="molecule type" value="Genomic_DNA"/>
</dbReference>
<dbReference type="Gene3D" id="1.20.1250.20">
    <property type="entry name" value="MFS general substrate transporter like domains"/>
    <property type="match status" value="2"/>
</dbReference>
<dbReference type="PANTHER" id="PTHR10924">
    <property type="entry name" value="MAJOR FACILITATOR SUPERFAMILY PROTEIN-RELATED"/>
    <property type="match status" value="1"/>
</dbReference>
<name>A0A8J8NQN4_HALGN</name>
<dbReference type="AlphaFoldDB" id="A0A8J8NQN4"/>
<dbReference type="PROSITE" id="PS50850">
    <property type="entry name" value="MFS"/>
    <property type="match status" value="1"/>
</dbReference>
<feature type="transmembrane region" description="Helical" evidence="5">
    <location>
        <begin position="277"/>
        <end position="296"/>
    </location>
</feature>
<organism evidence="7 8">
    <name type="scientific">Halteria grandinella</name>
    <dbReference type="NCBI Taxonomy" id="5974"/>
    <lineage>
        <taxon>Eukaryota</taxon>
        <taxon>Sar</taxon>
        <taxon>Alveolata</taxon>
        <taxon>Ciliophora</taxon>
        <taxon>Intramacronucleata</taxon>
        <taxon>Spirotrichea</taxon>
        <taxon>Stichotrichia</taxon>
        <taxon>Sporadotrichida</taxon>
        <taxon>Halteriidae</taxon>
        <taxon>Halteria</taxon>
    </lineage>
</organism>
<sequence length="392" mass="42441">MVGFSPIASVISKVFNCSIVLVEMQTLLFLAAFIPANFTAIYLLPRKGLRWTLIAGGGLLMGGAWLRILVNITGKFEMACIGSVFAAFGQTFFYNCTSKLASEWFGDGERTIATTLGSIAIPIGSITGFIMPTIMIGEADLEDEEKGKGKIGLYIWIQCIIVTIAVINLIYQASDKPPTPPSLSASQPQPQFFDFKSDYRSLISNKSYLMLALSFGTVYANSGALAAIISAMTRPYGYKIRDNAIFGSAFILCGILGAILGGLLTDKYRKFKLTLQLLSGMTSLLTFLTLFSLPTASVPLLALNLGLVGLFSIPMNPLSFAFAVELTYPIPEAMSNGMMLLPSKIYGAVLGLVTAELCEVNPKWAIGAFWVNTVVSAGASWFIREELRRLNQ</sequence>
<comment type="caution">
    <text evidence="7">The sequence shown here is derived from an EMBL/GenBank/DDBJ whole genome shotgun (WGS) entry which is preliminary data.</text>
</comment>
<feature type="domain" description="Major facilitator superfamily (MFS) profile" evidence="6">
    <location>
        <begin position="207"/>
        <end position="392"/>
    </location>
</feature>
<dbReference type="Pfam" id="PF07690">
    <property type="entry name" value="MFS_1"/>
    <property type="match status" value="1"/>
</dbReference>
<keyword evidence="4 5" id="KW-0472">Membrane</keyword>
<dbReference type="InterPro" id="IPR036259">
    <property type="entry name" value="MFS_trans_sf"/>
</dbReference>
<feature type="transmembrane region" description="Helical" evidence="5">
    <location>
        <begin position="208"/>
        <end position="232"/>
    </location>
</feature>
<feature type="transmembrane region" description="Helical" evidence="5">
    <location>
        <begin position="302"/>
        <end position="326"/>
    </location>
</feature>
<dbReference type="GO" id="GO:0022857">
    <property type="term" value="F:transmembrane transporter activity"/>
    <property type="evidence" value="ECO:0007669"/>
    <property type="project" value="InterPro"/>
</dbReference>